<dbReference type="Proteomes" id="UP000053372">
    <property type="component" value="Unassembled WGS sequence"/>
</dbReference>
<evidence type="ECO:0000256" key="5">
    <source>
        <dbReference type="ARBA" id="ARBA00022840"/>
    </source>
</evidence>
<keyword evidence="4 10" id="KW-0347">Helicase</keyword>
<evidence type="ECO:0000313" key="10">
    <source>
        <dbReference type="EMBL" id="KST67277.1"/>
    </source>
</evidence>
<dbReference type="Pfam" id="PF13091">
    <property type="entry name" value="PLDc_2"/>
    <property type="match status" value="1"/>
</dbReference>
<feature type="domain" description="DNA2/NAM7 helicase helicase" evidence="7">
    <location>
        <begin position="512"/>
        <end position="696"/>
    </location>
</feature>
<evidence type="ECO:0000259" key="9">
    <source>
        <dbReference type="Pfam" id="PF13091"/>
    </source>
</evidence>
<gene>
    <name evidence="10" type="ORF">BC008_29255</name>
</gene>
<comment type="similarity">
    <text evidence="1">Belongs to the DNA2/NAM7 helicase family.</text>
</comment>
<feature type="coiled-coil region" evidence="6">
    <location>
        <begin position="500"/>
        <end position="554"/>
    </location>
</feature>
<evidence type="ECO:0000256" key="6">
    <source>
        <dbReference type="SAM" id="Coils"/>
    </source>
</evidence>
<evidence type="ECO:0000256" key="3">
    <source>
        <dbReference type="ARBA" id="ARBA00022801"/>
    </source>
</evidence>
<dbReference type="InterPro" id="IPR047187">
    <property type="entry name" value="SF1_C_Upf1"/>
</dbReference>
<organism evidence="10 11">
    <name type="scientific">Mastigocoleus testarum BC008</name>
    <dbReference type="NCBI Taxonomy" id="371196"/>
    <lineage>
        <taxon>Bacteria</taxon>
        <taxon>Bacillati</taxon>
        <taxon>Cyanobacteriota</taxon>
        <taxon>Cyanophyceae</taxon>
        <taxon>Nostocales</taxon>
        <taxon>Hapalosiphonaceae</taxon>
        <taxon>Mastigocoleus</taxon>
    </lineage>
</organism>
<feature type="domain" description="Phospholipase D-like" evidence="9">
    <location>
        <begin position="967"/>
        <end position="1075"/>
    </location>
</feature>
<dbReference type="CDD" id="cd18808">
    <property type="entry name" value="SF1_C_Upf1"/>
    <property type="match status" value="1"/>
</dbReference>
<comment type="caution">
    <text evidence="10">The sequence shown here is derived from an EMBL/GenBank/DDBJ whole genome shotgun (WGS) entry which is preliminary data.</text>
</comment>
<dbReference type="PANTHER" id="PTHR43788">
    <property type="entry name" value="DNA2/NAM7 HELICASE FAMILY MEMBER"/>
    <property type="match status" value="1"/>
</dbReference>
<accession>A0A0V7ZRN6</accession>
<dbReference type="InterPro" id="IPR041679">
    <property type="entry name" value="DNA2/NAM7-like_C"/>
</dbReference>
<dbReference type="EMBL" id="LMTZ01000089">
    <property type="protein sequence ID" value="KST67277.1"/>
    <property type="molecule type" value="Genomic_DNA"/>
</dbReference>
<keyword evidence="2" id="KW-0547">Nucleotide-binding</keyword>
<feature type="domain" description="DNA2/NAM7 helicase helicase" evidence="7">
    <location>
        <begin position="240"/>
        <end position="412"/>
    </location>
</feature>
<evidence type="ECO:0000259" key="7">
    <source>
        <dbReference type="Pfam" id="PF13086"/>
    </source>
</evidence>
<dbReference type="GO" id="GO:0005524">
    <property type="term" value="F:ATP binding"/>
    <property type="evidence" value="ECO:0007669"/>
    <property type="project" value="UniProtKB-KW"/>
</dbReference>
<evidence type="ECO:0000256" key="2">
    <source>
        <dbReference type="ARBA" id="ARBA00022741"/>
    </source>
</evidence>
<dbReference type="Pfam" id="PF13087">
    <property type="entry name" value="AAA_12"/>
    <property type="match status" value="1"/>
</dbReference>
<dbReference type="RefSeq" id="WP_027846224.1">
    <property type="nucleotide sequence ID" value="NZ_LMTZ01000089.1"/>
</dbReference>
<evidence type="ECO:0000313" key="11">
    <source>
        <dbReference type="Proteomes" id="UP000053372"/>
    </source>
</evidence>
<proteinExistence type="inferred from homology"/>
<keyword evidence="5" id="KW-0067">ATP-binding</keyword>
<dbReference type="GO" id="GO:0016787">
    <property type="term" value="F:hydrolase activity"/>
    <property type="evidence" value="ECO:0007669"/>
    <property type="project" value="UniProtKB-KW"/>
</dbReference>
<dbReference type="Gene3D" id="3.40.50.300">
    <property type="entry name" value="P-loop containing nucleotide triphosphate hydrolases"/>
    <property type="match status" value="3"/>
</dbReference>
<keyword evidence="3" id="KW-0378">Hydrolase</keyword>
<dbReference type="InterPro" id="IPR025202">
    <property type="entry name" value="PLD-like_dom"/>
</dbReference>
<keyword evidence="6" id="KW-0175">Coiled coil</keyword>
<dbReference type="SUPFAM" id="SSF52540">
    <property type="entry name" value="P-loop containing nucleoside triphosphate hydrolases"/>
    <property type="match status" value="1"/>
</dbReference>
<dbReference type="AlphaFoldDB" id="A0A0V7ZRN6"/>
<dbReference type="InterPro" id="IPR041677">
    <property type="entry name" value="DNA2/NAM7_AAA_11"/>
</dbReference>
<dbReference type="GO" id="GO:0043139">
    <property type="term" value="F:5'-3' DNA helicase activity"/>
    <property type="evidence" value="ECO:0007669"/>
    <property type="project" value="TreeGrafter"/>
</dbReference>
<evidence type="ECO:0000256" key="4">
    <source>
        <dbReference type="ARBA" id="ARBA00022806"/>
    </source>
</evidence>
<dbReference type="OrthoDB" id="9757917at2"/>
<dbReference type="SUPFAM" id="SSF56024">
    <property type="entry name" value="Phospholipase D/nuclease"/>
    <property type="match status" value="1"/>
</dbReference>
<keyword evidence="11" id="KW-1185">Reference proteome</keyword>
<dbReference type="Pfam" id="PF13086">
    <property type="entry name" value="AAA_11"/>
    <property type="match status" value="2"/>
</dbReference>
<dbReference type="Gene3D" id="3.30.870.10">
    <property type="entry name" value="Endonuclease Chain A"/>
    <property type="match status" value="1"/>
</dbReference>
<feature type="domain" description="DNA2/NAM7 helicase-like C-terminal" evidence="8">
    <location>
        <begin position="803"/>
        <end position="914"/>
    </location>
</feature>
<dbReference type="InterPro" id="IPR050534">
    <property type="entry name" value="Coronavir_polyprotein_1ab"/>
</dbReference>
<sequence length="1119" mass="128666">MNAARKVDAILDAWLDYIDLDDYSKARVEASKVKQHGVSLAGDRVLIEEAIFSELRKQVKQGQKPEQDTTWVLSFPQIIDVEKGKSYLCPLFSLDVTPILKGQYQKQGWNIEELKLTEAGKNLATFLKLDDQQREQLITQNGLRDFLETTFGLEFETYEQWMQRVVIPRSYFKIQRESYLFQWSGAGFSYHLKQDLKDIKSGSKNWSQGHPAYEYLFGEPQPPKHEVTYIGAFPTHPPADSQLTAIKHSQSEPVTAVQGPPGSGKTTLILHVIAQQVVKRALSLIDTDEDINNLTVVSSTNNKAVDNVIERIDKELEGGLFYLKGGSKKNIDSDGGASEKLQEAINYLKSNNFDENSYDSIKEQIQKIKYELLTEESNYLELRIQRDSDEERLPQLQKLIQTLQQYLEEASSTKGQYQSRSEQLAEYEELPIEAYQRIQLRFDNAERQLPERRLPWWMRLWRWITRKTEKNIIQKAALACESAIDSTLSTPFPVRNPIDRSDLIQEATLVRERLANAEELQSVQNRLREVTEDIATTEQQNDAANDELINVENRLGVPLEDFYATFHQNFHDKHQELFQLSREFLFQQALSKKNDVKVSLEKYSNLLSEFGRNKYRIAKDITANLDENIQNLSLIFPLITSTLLSIRNMLPWVEECIDRTIVDEAGMIPQHQTFPLLMRSHKAIIVGDPLQIEPIISLSDQRRENYRQTAFIDKRLTETDYHRYSPEEEYRATTYHRAAGASGEDGDKGKGIQLKEHYRCQRSIIEYCDHIAGYDGLKVLTKPTSPLLEKNLIAYHVEGNIVNNVNQEEVTAVCELVEHVLNQGYSIEDIGVISAFRLQADTLEKNLRQKFPRFARNSVGTVHTFQGAEKKIIIFSPRVSRLQDENKLGWINKRPNLLNVAVSRAQELFILVGNLDRLEKGKLTRQLVEHIREQGVILEYKSEAEIPQPEPGADVIYDCKHLSLFQDAIAQAERELIIVTPWIRGNEPKKFVNDVVSALEKGVKVTVIYGNKSGEEHDNNDPQAEKKLKDLFSQYPGSNFIRLGREIHIESRGTNERILVCDDKFAIVGSWNWLSHHYRESCRRSLIKPNVQIRRETSIQFSTSSSITDIKTRVNKLIT</sequence>
<name>A0A0V7ZRN6_9CYAN</name>
<dbReference type="PANTHER" id="PTHR43788:SF8">
    <property type="entry name" value="DNA-BINDING PROTEIN SMUBP-2"/>
    <property type="match status" value="1"/>
</dbReference>
<evidence type="ECO:0000259" key="8">
    <source>
        <dbReference type="Pfam" id="PF13087"/>
    </source>
</evidence>
<reference evidence="10 11" key="1">
    <citation type="journal article" date="2015" name="Genome Announc.">
        <title>Draft Genome of the Euendolithic (true boring) Cyanobacterium Mastigocoleus testarum strain BC008.</title>
        <authorList>
            <person name="Guida B.S."/>
            <person name="Garcia-Pichel F."/>
        </authorList>
    </citation>
    <scope>NUCLEOTIDE SEQUENCE [LARGE SCALE GENOMIC DNA]</scope>
    <source>
        <strain evidence="10 11">BC008</strain>
    </source>
</reference>
<evidence type="ECO:0000256" key="1">
    <source>
        <dbReference type="ARBA" id="ARBA00007913"/>
    </source>
</evidence>
<protein>
    <submittedName>
        <fullName evidence="10">DNA/RNA helicase</fullName>
    </submittedName>
</protein>
<dbReference type="InterPro" id="IPR027417">
    <property type="entry name" value="P-loop_NTPase"/>
</dbReference>